<gene>
    <name evidence="2" type="ORF">H9831_08120</name>
</gene>
<sequence>GCDLTEGWFQAEPGRVYDLKLRVQDRRISVTIDGNEYLSVTERPAEVERLYHSAALDEEDGSLILKVVNLQEKEETAQIRLDGPEKMEGRGFPVTARVFTMTGRPEQENSFEEPEAVSPVQSSLTLEGESFSYRFPALSLTVIRIPARG</sequence>
<feature type="domain" description="Alpha-L-arabinofuranosidase C-terminal" evidence="1">
    <location>
        <begin position="8"/>
        <end position="139"/>
    </location>
</feature>
<accession>A0A9D1YQ39</accession>
<name>A0A9D1YQ39_9FIRM</name>
<proteinExistence type="predicted"/>
<dbReference type="InterPro" id="IPR013780">
    <property type="entry name" value="Glyco_hydro_b"/>
</dbReference>
<dbReference type="SMART" id="SM00813">
    <property type="entry name" value="Alpha-L-AF_C"/>
    <property type="match status" value="1"/>
</dbReference>
<evidence type="ECO:0000313" key="3">
    <source>
        <dbReference type="Proteomes" id="UP000824007"/>
    </source>
</evidence>
<organism evidence="2 3">
    <name type="scientific">Candidatus Eisenbergiella pullistercoris</name>
    <dbReference type="NCBI Taxonomy" id="2838555"/>
    <lineage>
        <taxon>Bacteria</taxon>
        <taxon>Bacillati</taxon>
        <taxon>Bacillota</taxon>
        <taxon>Clostridia</taxon>
        <taxon>Lachnospirales</taxon>
        <taxon>Lachnospiraceae</taxon>
        <taxon>Eisenbergiella</taxon>
    </lineage>
</organism>
<dbReference type="AlphaFoldDB" id="A0A9D1YQ39"/>
<dbReference type="GO" id="GO:0046556">
    <property type="term" value="F:alpha-L-arabinofuranosidase activity"/>
    <property type="evidence" value="ECO:0007669"/>
    <property type="project" value="InterPro"/>
</dbReference>
<dbReference type="Pfam" id="PF06964">
    <property type="entry name" value="Alpha-L-AF_C"/>
    <property type="match status" value="1"/>
</dbReference>
<dbReference type="Gene3D" id="2.60.40.1180">
    <property type="entry name" value="Golgi alpha-mannosidase II"/>
    <property type="match status" value="1"/>
</dbReference>
<dbReference type="GO" id="GO:0046373">
    <property type="term" value="P:L-arabinose metabolic process"/>
    <property type="evidence" value="ECO:0007669"/>
    <property type="project" value="InterPro"/>
</dbReference>
<evidence type="ECO:0000313" key="2">
    <source>
        <dbReference type="EMBL" id="HIY60627.1"/>
    </source>
</evidence>
<protein>
    <recommendedName>
        <fullName evidence="1">Alpha-L-arabinofuranosidase C-terminal domain-containing protein</fullName>
    </recommendedName>
</protein>
<dbReference type="InterPro" id="IPR010720">
    <property type="entry name" value="Alpha-L-AF_C"/>
</dbReference>
<reference evidence="2" key="2">
    <citation type="submission" date="2021-04" db="EMBL/GenBank/DDBJ databases">
        <authorList>
            <person name="Gilroy R."/>
        </authorList>
    </citation>
    <scope>NUCLEOTIDE SEQUENCE</scope>
    <source>
        <strain evidence="2">ChiSxjej3B15-24422</strain>
    </source>
</reference>
<reference evidence="2" key="1">
    <citation type="journal article" date="2021" name="PeerJ">
        <title>Extensive microbial diversity within the chicken gut microbiome revealed by metagenomics and culture.</title>
        <authorList>
            <person name="Gilroy R."/>
            <person name="Ravi A."/>
            <person name="Getino M."/>
            <person name="Pursley I."/>
            <person name="Horton D.L."/>
            <person name="Alikhan N.F."/>
            <person name="Baker D."/>
            <person name="Gharbi K."/>
            <person name="Hall N."/>
            <person name="Watson M."/>
            <person name="Adriaenssens E.M."/>
            <person name="Foster-Nyarko E."/>
            <person name="Jarju S."/>
            <person name="Secka A."/>
            <person name="Antonio M."/>
            <person name="Oren A."/>
            <person name="Chaudhuri R.R."/>
            <person name="La Ragione R."/>
            <person name="Hildebrand F."/>
            <person name="Pallen M.J."/>
        </authorList>
    </citation>
    <scope>NUCLEOTIDE SEQUENCE</scope>
    <source>
        <strain evidence="2">ChiSxjej3B15-24422</strain>
    </source>
</reference>
<comment type="caution">
    <text evidence="2">The sequence shown here is derived from an EMBL/GenBank/DDBJ whole genome shotgun (WGS) entry which is preliminary data.</text>
</comment>
<dbReference type="Proteomes" id="UP000824007">
    <property type="component" value="Unassembled WGS sequence"/>
</dbReference>
<dbReference type="EMBL" id="DXDD01000101">
    <property type="protein sequence ID" value="HIY60627.1"/>
    <property type="molecule type" value="Genomic_DNA"/>
</dbReference>
<feature type="non-terminal residue" evidence="2">
    <location>
        <position position="1"/>
    </location>
</feature>
<evidence type="ECO:0000259" key="1">
    <source>
        <dbReference type="SMART" id="SM00813"/>
    </source>
</evidence>
<dbReference type="SUPFAM" id="SSF51011">
    <property type="entry name" value="Glycosyl hydrolase domain"/>
    <property type="match status" value="1"/>
</dbReference>